<dbReference type="AlphaFoldDB" id="C5LAQ2"/>
<protein>
    <submittedName>
        <fullName evidence="1">Uncharacterized protein</fullName>
    </submittedName>
</protein>
<dbReference type="RefSeq" id="XP_002774364.1">
    <property type="nucleotide sequence ID" value="XM_002774318.1"/>
</dbReference>
<reference evidence="1 2" key="1">
    <citation type="submission" date="2008-07" db="EMBL/GenBank/DDBJ databases">
        <authorList>
            <person name="El-Sayed N."/>
            <person name="Caler E."/>
            <person name="Inman J."/>
            <person name="Amedeo P."/>
            <person name="Hass B."/>
            <person name="Wortman J."/>
        </authorList>
    </citation>
    <scope>NUCLEOTIDE SEQUENCE [LARGE SCALE GENOMIC DNA]</scope>
    <source>
        <strain evidence="2">ATCC 50983 / TXsc</strain>
    </source>
</reference>
<evidence type="ECO:0000313" key="2">
    <source>
        <dbReference type="Proteomes" id="UP000007800"/>
    </source>
</evidence>
<keyword evidence="2" id="KW-1185">Reference proteome</keyword>
<gene>
    <name evidence="1" type="ORF">Pmar_PMAR015942</name>
</gene>
<dbReference type="Proteomes" id="UP000007800">
    <property type="component" value="Unassembled WGS sequence"/>
</dbReference>
<dbReference type="InParanoid" id="C5LAQ2"/>
<sequence length="137" mass="15617">MIEPTTLPEDENNGNCPGYLLGLYTYVDPIDHGGEPLGFRPPTADLYVYEDKGECQMMILLYRPRHVLEPAITSLKLHENSLMLSEGFKPTLLPEDAKHISDTTFTKLGYDYPKKEITIYLAGGKQCVYRRDRYADL</sequence>
<evidence type="ECO:0000313" key="1">
    <source>
        <dbReference type="EMBL" id="EER06180.1"/>
    </source>
</evidence>
<dbReference type="EMBL" id="GG680765">
    <property type="protein sequence ID" value="EER06180.1"/>
    <property type="molecule type" value="Genomic_DNA"/>
</dbReference>
<accession>C5LAQ2</accession>
<organism evidence="2">
    <name type="scientific">Perkinsus marinus (strain ATCC 50983 / TXsc)</name>
    <dbReference type="NCBI Taxonomy" id="423536"/>
    <lineage>
        <taxon>Eukaryota</taxon>
        <taxon>Sar</taxon>
        <taxon>Alveolata</taxon>
        <taxon>Perkinsozoa</taxon>
        <taxon>Perkinsea</taxon>
        <taxon>Perkinsida</taxon>
        <taxon>Perkinsidae</taxon>
        <taxon>Perkinsus</taxon>
    </lineage>
</organism>
<proteinExistence type="predicted"/>
<dbReference type="GeneID" id="9065057"/>
<name>C5LAQ2_PERM5</name>